<dbReference type="Proteomes" id="UP000005150">
    <property type="component" value="Unassembled WGS sequence"/>
</dbReference>
<evidence type="ECO:0000313" key="1">
    <source>
        <dbReference type="EMBL" id="EIY64779.1"/>
    </source>
</evidence>
<accession>I9HWJ1</accession>
<sequence length="58" mass="6964">MLRHHFSIKPGYQNIRMLSHKTWGCSYMQHGDVVHENIPMFLHLKSIKKRIINYLTIT</sequence>
<dbReference type="HOGENOM" id="CLU_2969900_0_0_10"/>
<evidence type="ECO:0000313" key="2">
    <source>
        <dbReference type="Proteomes" id="UP000005150"/>
    </source>
</evidence>
<dbReference type="EMBL" id="AGXV01000024">
    <property type="protein sequence ID" value="EIY64779.1"/>
    <property type="molecule type" value="Genomic_DNA"/>
</dbReference>
<comment type="caution">
    <text evidence="1">The sequence shown here is derived from an EMBL/GenBank/DDBJ whole genome shotgun (WGS) entry which is preliminary data.</text>
</comment>
<organism evidence="1 2">
    <name type="scientific">Bacteroides salyersiae CL02T12C01</name>
    <dbReference type="NCBI Taxonomy" id="997887"/>
    <lineage>
        <taxon>Bacteria</taxon>
        <taxon>Pseudomonadati</taxon>
        <taxon>Bacteroidota</taxon>
        <taxon>Bacteroidia</taxon>
        <taxon>Bacteroidales</taxon>
        <taxon>Bacteroidaceae</taxon>
        <taxon>Bacteroides</taxon>
    </lineage>
</organism>
<name>I9HWJ1_9BACE</name>
<gene>
    <name evidence="1" type="ORF">HMPREF1071_01995</name>
</gene>
<dbReference type="AlphaFoldDB" id="I9HWJ1"/>
<keyword evidence="2" id="KW-1185">Reference proteome</keyword>
<proteinExistence type="predicted"/>
<protein>
    <submittedName>
        <fullName evidence="1">Uncharacterized protein</fullName>
    </submittedName>
</protein>
<reference evidence="1 2" key="1">
    <citation type="submission" date="2012-02" db="EMBL/GenBank/DDBJ databases">
        <title>The Genome Sequence of Bacteroides salyersiae CL02T12C01.</title>
        <authorList>
            <consortium name="The Broad Institute Genome Sequencing Platform"/>
            <person name="Earl A."/>
            <person name="Ward D."/>
            <person name="Feldgarden M."/>
            <person name="Gevers D."/>
            <person name="Zitomersky N.L."/>
            <person name="Coyne M.J."/>
            <person name="Comstock L.E."/>
            <person name="Young S.K."/>
            <person name="Zeng Q."/>
            <person name="Gargeya S."/>
            <person name="Fitzgerald M."/>
            <person name="Haas B."/>
            <person name="Abouelleil A."/>
            <person name="Alvarado L."/>
            <person name="Arachchi H.M."/>
            <person name="Berlin A."/>
            <person name="Chapman S.B."/>
            <person name="Gearin G."/>
            <person name="Goldberg J."/>
            <person name="Griggs A."/>
            <person name="Gujja S."/>
            <person name="Hansen M."/>
            <person name="Heiman D."/>
            <person name="Howarth C."/>
            <person name="Larimer J."/>
            <person name="Lui A."/>
            <person name="MacDonald P.J.P."/>
            <person name="McCowen C."/>
            <person name="Montmayeur A."/>
            <person name="Murphy C."/>
            <person name="Neiman D."/>
            <person name="Pearson M."/>
            <person name="Priest M."/>
            <person name="Roberts A."/>
            <person name="Saif S."/>
            <person name="Shea T."/>
            <person name="Sisk P."/>
            <person name="Stolte C."/>
            <person name="Sykes S."/>
            <person name="Wortman J."/>
            <person name="Nusbaum C."/>
            <person name="Birren B."/>
        </authorList>
    </citation>
    <scope>NUCLEOTIDE SEQUENCE [LARGE SCALE GENOMIC DNA]</scope>
    <source>
        <strain evidence="1 2">CL02T12C01</strain>
    </source>
</reference>